<dbReference type="PANTHER" id="PTHR43777:SF1">
    <property type="entry name" value="MOLYBDENUM COFACTOR CYTIDYLYLTRANSFERASE"/>
    <property type="match status" value="1"/>
</dbReference>
<reference evidence="2 3" key="1">
    <citation type="submission" date="2023-09" db="EMBL/GenBank/DDBJ databases">
        <authorList>
            <person name="Rey-Velasco X."/>
        </authorList>
    </citation>
    <scope>NUCLEOTIDE SEQUENCE [LARGE SCALE GENOMIC DNA]</scope>
    <source>
        <strain evidence="2 3">F225</strain>
    </source>
</reference>
<dbReference type="RefSeq" id="WP_311500973.1">
    <property type="nucleotide sequence ID" value="NZ_JAVRHN010000013.1"/>
</dbReference>
<name>A0ABU3DVG5_9FLAO</name>
<comment type="caution">
    <text evidence="2">The sequence shown here is derived from an EMBL/GenBank/DDBJ whole genome shotgun (WGS) entry which is preliminary data.</text>
</comment>
<evidence type="ECO:0000313" key="2">
    <source>
        <dbReference type="EMBL" id="MDT0687699.1"/>
    </source>
</evidence>
<dbReference type="EMBL" id="JAVRHN010000013">
    <property type="protein sequence ID" value="MDT0687699.1"/>
    <property type="molecule type" value="Genomic_DNA"/>
</dbReference>
<dbReference type="PANTHER" id="PTHR43777">
    <property type="entry name" value="MOLYBDENUM COFACTOR CYTIDYLYLTRANSFERASE"/>
    <property type="match status" value="1"/>
</dbReference>
<sequence>MIKLGVVILAAGSSSRLGYPKQLVEFRGKKLLQHIVEVAESLEFSTQILVLGARAEEILERINLSKFKTVIHKSWEEGMGTSISKGISEALESEKDLEHILILVSDQPFVTKGTLQELVTVHLNNNMPATFSEYAGDVGVPAIFSRQLFSDLKELKGNHGAKKLLFNKNLEFETFKFERGNFDVDTSADVELLKQMEKK</sequence>
<evidence type="ECO:0000259" key="1">
    <source>
        <dbReference type="Pfam" id="PF12804"/>
    </source>
</evidence>
<dbReference type="Proteomes" id="UP001253848">
    <property type="component" value="Unassembled WGS sequence"/>
</dbReference>
<accession>A0ABU3DVG5</accession>
<dbReference type="InterPro" id="IPR029044">
    <property type="entry name" value="Nucleotide-diphossugar_trans"/>
</dbReference>
<dbReference type="Gene3D" id="3.90.550.10">
    <property type="entry name" value="Spore Coat Polysaccharide Biosynthesis Protein SpsA, Chain A"/>
    <property type="match status" value="1"/>
</dbReference>
<protein>
    <submittedName>
        <fullName evidence="2">Nucleotidyltransferase family protein</fullName>
    </submittedName>
</protein>
<organism evidence="2 3">
    <name type="scientific">Autumnicola psychrophila</name>
    <dbReference type="NCBI Taxonomy" id="3075592"/>
    <lineage>
        <taxon>Bacteria</taxon>
        <taxon>Pseudomonadati</taxon>
        <taxon>Bacteroidota</taxon>
        <taxon>Flavobacteriia</taxon>
        <taxon>Flavobacteriales</taxon>
        <taxon>Flavobacteriaceae</taxon>
        <taxon>Autumnicola</taxon>
    </lineage>
</organism>
<gene>
    <name evidence="2" type="ORF">RM541_15120</name>
</gene>
<proteinExistence type="predicted"/>
<dbReference type="Pfam" id="PF12804">
    <property type="entry name" value="NTP_transf_3"/>
    <property type="match status" value="1"/>
</dbReference>
<feature type="domain" description="MobA-like NTP transferase" evidence="1">
    <location>
        <begin position="6"/>
        <end position="166"/>
    </location>
</feature>
<dbReference type="SUPFAM" id="SSF53448">
    <property type="entry name" value="Nucleotide-diphospho-sugar transferases"/>
    <property type="match status" value="1"/>
</dbReference>
<dbReference type="InterPro" id="IPR025877">
    <property type="entry name" value="MobA-like_NTP_Trfase"/>
</dbReference>
<keyword evidence="3" id="KW-1185">Reference proteome</keyword>
<dbReference type="CDD" id="cd04182">
    <property type="entry name" value="GT_2_like_f"/>
    <property type="match status" value="1"/>
</dbReference>
<evidence type="ECO:0000313" key="3">
    <source>
        <dbReference type="Proteomes" id="UP001253848"/>
    </source>
</evidence>